<dbReference type="AlphaFoldDB" id="A0AAE0KS59"/>
<gene>
    <name evidence="2" type="ORF">CYMTET_32230</name>
</gene>
<reference evidence="2 3" key="1">
    <citation type="journal article" date="2015" name="Genome Biol. Evol.">
        <title>Comparative Genomics of a Bacterivorous Green Alga Reveals Evolutionary Causalities and Consequences of Phago-Mixotrophic Mode of Nutrition.</title>
        <authorList>
            <person name="Burns J.A."/>
            <person name="Paasch A."/>
            <person name="Narechania A."/>
            <person name="Kim E."/>
        </authorList>
    </citation>
    <scope>NUCLEOTIDE SEQUENCE [LARGE SCALE GENOMIC DNA]</scope>
    <source>
        <strain evidence="2 3">PLY_AMNH</strain>
    </source>
</reference>
<feature type="compositionally biased region" description="Low complexity" evidence="1">
    <location>
        <begin position="72"/>
        <end position="99"/>
    </location>
</feature>
<evidence type="ECO:0000256" key="1">
    <source>
        <dbReference type="SAM" id="MobiDB-lite"/>
    </source>
</evidence>
<dbReference type="Proteomes" id="UP001190700">
    <property type="component" value="Unassembled WGS sequence"/>
</dbReference>
<evidence type="ECO:0000313" key="3">
    <source>
        <dbReference type="Proteomes" id="UP001190700"/>
    </source>
</evidence>
<feature type="compositionally biased region" description="Basic and acidic residues" evidence="1">
    <location>
        <begin position="128"/>
        <end position="137"/>
    </location>
</feature>
<feature type="region of interest" description="Disordered" evidence="1">
    <location>
        <begin position="1"/>
        <end position="137"/>
    </location>
</feature>
<organism evidence="2 3">
    <name type="scientific">Cymbomonas tetramitiformis</name>
    <dbReference type="NCBI Taxonomy" id="36881"/>
    <lineage>
        <taxon>Eukaryota</taxon>
        <taxon>Viridiplantae</taxon>
        <taxon>Chlorophyta</taxon>
        <taxon>Pyramimonadophyceae</taxon>
        <taxon>Pyramimonadales</taxon>
        <taxon>Pyramimonadaceae</taxon>
        <taxon>Cymbomonas</taxon>
    </lineage>
</organism>
<keyword evidence="3" id="KW-1185">Reference proteome</keyword>
<proteinExistence type="predicted"/>
<sequence length="267" mass="29400">MIKEGVGCTAVETGQNAQGADVVGKPPRPPGRSEAMQEGGAGKKRWQKAGLAVTVTNRFRPKTREGGMRGRSFSQSDLQDSADSSIALSSARRTTSSGSLHRRHSSREDASVTSSSVRTDSPPLKRVPSSDRLRDNNMRFKKGVRLVQATNRFLIQPEHLDKGPLARARAQSTNSVASDTSIPAIPQGRWRSSTTTTVSKWYVWGRRTQRVMLKEASKHRERFHRSIRALLIGLLVPMVICRLTGFHCAPLRPGLQPPHPNLELLAP</sequence>
<accession>A0AAE0KS59</accession>
<protein>
    <submittedName>
        <fullName evidence="2">Uncharacterized protein</fullName>
    </submittedName>
</protein>
<evidence type="ECO:0000313" key="2">
    <source>
        <dbReference type="EMBL" id="KAK3258738.1"/>
    </source>
</evidence>
<dbReference type="EMBL" id="LGRX02019293">
    <property type="protein sequence ID" value="KAK3258738.1"/>
    <property type="molecule type" value="Genomic_DNA"/>
</dbReference>
<name>A0AAE0KS59_9CHLO</name>
<comment type="caution">
    <text evidence="2">The sequence shown here is derived from an EMBL/GenBank/DDBJ whole genome shotgun (WGS) entry which is preliminary data.</text>
</comment>